<keyword evidence="9" id="KW-0418">Kinase</keyword>
<dbReference type="OrthoDB" id="276388at2759"/>
<dbReference type="AlphaFoldDB" id="A0A2V3J187"/>
<dbReference type="InterPro" id="IPR015865">
    <property type="entry name" value="Riboflavin_kinase_bac/euk"/>
</dbReference>
<keyword evidence="4" id="KW-0288">FMN</keyword>
<dbReference type="GO" id="GO:0005524">
    <property type="term" value="F:ATP binding"/>
    <property type="evidence" value="ECO:0007669"/>
    <property type="project" value="UniProtKB-KW"/>
</dbReference>
<dbReference type="InterPro" id="IPR023465">
    <property type="entry name" value="Riboflavin_kinase_dom_sf"/>
</dbReference>
<dbReference type="EMBL" id="NBIV01000016">
    <property type="protein sequence ID" value="PXF48073.1"/>
    <property type="molecule type" value="Genomic_DNA"/>
</dbReference>
<dbReference type="PANTHER" id="PTHR22749">
    <property type="entry name" value="RIBOFLAVIN KINASE/FMN ADENYLYLTRANSFERASE"/>
    <property type="match status" value="1"/>
</dbReference>
<dbReference type="Proteomes" id="UP000247409">
    <property type="component" value="Unassembled WGS sequence"/>
</dbReference>
<comment type="pathway">
    <text evidence="1">Cofactor biosynthesis; FMN biosynthesis; FMN from riboflavin (ATP route): step 1/1.</text>
</comment>
<reference evidence="9 10" key="1">
    <citation type="journal article" date="2018" name="Mol. Biol. Evol.">
        <title>Analysis of the draft genome of the red seaweed Gracilariopsis chorda provides insights into genome size evolution in Rhodophyta.</title>
        <authorList>
            <person name="Lee J."/>
            <person name="Yang E.C."/>
            <person name="Graf L."/>
            <person name="Yang J.H."/>
            <person name="Qiu H."/>
            <person name="Zel Zion U."/>
            <person name="Chan C.X."/>
            <person name="Stephens T.G."/>
            <person name="Weber A.P.M."/>
            <person name="Boo G.H."/>
            <person name="Boo S.M."/>
            <person name="Kim K.M."/>
            <person name="Shin Y."/>
            <person name="Jung M."/>
            <person name="Lee S.J."/>
            <person name="Yim H.S."/>
            <person name="Lee J.H."/>
            <person name="Bhattacharya D."/>
            <person name="Yoon H.S."/>
        </authorList>
    </citation>
    <scope>NUCLEOTIDE SEQUENCE [LARGE SCALE GENOMIC DNA]</scope>
    <source>
        <strain evidence="9 10">SKKU-2015</strain>
        <tissue evidence="9">Whole body</tissue>
    </source>
</reference>
<gene>
    <name evidence="9" type="ORF">BWQ96_02025</name>
</gene>
<comment type="caution">
    <text evidence="9">The sequence shown here is derived from an EMBL/GenBank/DDBJ whole genome shotgun (WGS) entry which is preliminary data.</text>
</comment>
<evidence type="ECO:0000313" key="9">
    <source>
        <dbReference type="EMBL" id="PXF48073.1"/>
    </source>
</evidence>
<evidence type="ECO:0000256" key="2">
    <source>
        <dbReference type="ARBA" id="ARBA00012105"/>
    </source>
</evidence>
<dbReference type="SUPFAM" id="SSF82114">
    <property type="entry name" value="Riboflavin kinase-like"/>
    <property type="match status" value="1"/>
</dbReference>
<dbReference type="InterPro" id="IPR023468">
    <property type="entry name" value="Riboflavin_kinase"/>
</dbReference>
<proteinExistence type="predicted"/>
<evidence type="ECO:0000256" key="4">
    <source>
        <dbReference type="ARBA" id="ARBA00022643"/>
    </source>
</evidence>
<sequence>MKLFADEDDEWAHSHRIDPAIPMHRHFEMSHPVPAIRSSLAFQPASPLSIVHGACRRAVSRRALVLKRPRRLSSVPPKRTMTNSHFKFSSVDAIEWLQKPITVRGIVQHGFGRGSRDLGTPTANLPGSLLDDVHDAERDGVYLGFGRVPKYGRRVVKMVANIGRNITYGDVIDRVLEAYLMADIFDPEFYGEEMRLCIIGFMRPELKFNSLQQLIEHIQNDVKVADAALDLPRTEVYRTHTSLID</sequence>
<evidence type="ECO:0000256" key="5">
    <source>
        <dbReference type="ARBA" id="ARBA00022679"/>
    </source>
</evidence>
<evidence type="ECO:0000313" key="10">
    <source>
        <dbReference type="Proteomes" id="UP000247409"/>
    </source>
</evidence>
<dbReference type="GO" id="GO:0009231">
    <property type="term" value="P:riboflavin biosynthetic process"/>
    <property type="evidence" value="ECO:0007669"/>
    <property type="project" value="InterPro"/>
</dbReference>
<dbReference type="SMART" id="SM00904">
    <property type="entry name" value="Flavokinase"/>
    <property type="match status" value="1"/>
</dbReference>
<evidence type="ECO:0000256" key="1">
    <source>
        <dbReference type="ARBA" id="ARBA00005201"/>
    </source>
</evidence>
<feature type="domain" description="Riboflavin kinase" evidence="8">
    <location>
        <begin position="96"/>
        <end position="230"/>
    </location>
</feature>
<keyword evidence="6" id="KW-0547">Nucleotide-binding</keyword>
<keyword evidence="3" id="KW-0285">Flavoprotein</keyword>
<evidence type="ECO:0000259" key="8">
    <source>
        <dbReference type="SMART" id="SM00904"/>
    </source>
</evidence>
<dbReference type="Gene3D" id="2.40.30.30">
    <property type="entry name" value="Riboflavin kinase-like"/>
    <property type="match status" value="1"/>
</dbReference>
<dbReference type="GO" id="GO:0008531">
    <property type="term" value="F:riboflavin kinase activity"/>
    <property type="evidence" value="ECO:0007669"/>
    <property type="project" value="UniProtKB-EC"/>
</dbReference>
<protein>
    <recommendedName>
        <fullName evidence="2">riboflavin kinase</fullName>
        <ecNumber evidence="2">2.7.1.26</ecNumber>
    </recommendedName>
</protein>
<organism evidence="9 10">
    <name type="scientific">Gracilariopsis chorda</name>
    <dbReference type="NCBI Taxonomy" id="448386"/>
    <lineage>
        <taxon>Eukaryota</taxon>
        <taxon>Rhodophyta</taxon>
        <taxon>Florideophyceae</taxon>
        <taxon>Rhodymeniophycidae</taxon>
        <taxon>Gracilariales</taxon>
        <taxon>Gracilariaceae</taxon>
        <taxon>Gracilariopsis</taxon>
    </lineage>
</organism>
<keyword evidence="7" id="KW-0067">ATP-binding</keyword>
<name>A0A2V3J187_9FLOR</name>
<keyword evidence="5" id="KW-0808">Transferase</keyword>
<evidence type="ECO:0000256" key="6">
    <source>
        <dbReference type="ARBA" id="ARBA00022741"/>
    </source>
</evidence>
<dbReference type="PANTHER" id="PTHR22749:SF6">
    <property type="entry name" value="RIBOFLAVIN KINASE"/>
    <property type="match status" value="1"/>
</dbReference>
<evidence type="ECO:0000256" key="3">
    <source>
        <dbReference type="ARBA" id="ARBA00022630"/>
    </source>
</evidence>
<dbReference type="UniPathway" id="UPA00276">
    <property type="reaction ID" value="UER00406"/>
</dbReference>
<dbReference type="GO" id="GO:0009398">
    <property type="term" value="P:FMN biosynthetic process"/>
    <property type="evidence" value="ECO:0007669"/>
    <property type="project" value="UniProtKB-UniPathway"/>
</dbReference>
<dbReference type="Pfam" id="PF01687">
    <property type="entry name" value="Flavokinase"/>
    <property type="match status" value="1"/>
</dbReference>
<dbReference type="STRING" id="448386.A0A2V3J187"/>
<dbReference type="EC" id="2.7.1.26" evidence="2"/>
<keyword evidence="10" id="KW-1185">Reference proteome</keyword>
<accession>A0A2V3J187</accession>
<evidence type="ECO:0000256" key="7">
    <source>
        <dbReference type="ARBA" id="ARBA00022840"/>
    </source>
</evidence>